<evidence type="ECO:0000313" key="2">
    <source>
        <dbReference type="EMBL" id="ATA79196.1"/>
    </source>
</evidence>
<sequence length="484" mass="54481">MKRIKILFLVAILSVMNVCAQSFKVKKGELQIDGTPVAKFEKKDGKFVFSDLSNNLLFRAFLTEETAQGNTAPHRWIEFSNANGVIREVEIPDKVKFTFSGEKYVIDCVYKSGTNLLTEKGIDPAVVTAFFQTSDRPFSEKWDNIFQQEKNTNQTEDNLATADNLSVEGEVIVKNGKKIGFIKRKEESGDGGIVINNFTVTDSKGNVVATAKHHNFNQKDKEFFIIKTYDEKEFPVFSQLTKMNDANKRIVKRLYANGYPFGDMTERFNQFIEDKKNAVNEQNNAKVEEAKKQTVNIYDAAGYVIDAKGDKKEGLITIEFQSVDAIIGKDKNMSDLTSYGATLKLKREGEKDLYFKAKDGNKFCIGERCFLGAKGSEDGFFAHGGSDLNVLSGAAQFFEILYEKDGNYVLAHSKYPEDYYLKIKKADKAVYLGTKTTFGSKSTEKIQKILSKYVNCSSLDVTKYNTLTKEGMIQLVDDYTSSCK</sequence>
<reference evidence="3" key="1">
    <citation type="submission" date="2017-06" db="EMBL/GenBank/DDBJ databases">
        <title>Capnocytophaga spp. assemblies.</title>
        <authorList>
            <person name="Gulvik C.A."/>
        </authorList>
    </citation>
    <scope>NUCLEOTIDE SEQUENCE [LARGE SCALE GENOMIC DNA]</scope>
    <source>
        <strain evidence="3">H4486</strain>
    </source>
</reference>
<evidence type="ECO:0000313" key="3">
    <source>
        <dbReference type="Proteomes" id="UP000217334"/>
    </source>
</evidence>
<dbReference type="Proteomes" id="UP000217334">
    <property type="component" value="Chromosome"/>
</dbReference>
<evidence type="ECO:0000256" key="1">
    <source>
        <dbReference type="SAM" id="SignalP"/>
    </source>
</evidence>
<organism evidence="2 3">
    <name type="scientific">Capnocytophaga sputigena</name>
    <dbReference type="NCBI Taxonomy" id="1019"/>
    <lineage>
        <taxon>Bacteria</taxon>
        <taxon>Pseudomonadati</taxon>
        <taxon>Bacteroidota</taxon>
        <taxon>Flavobacteriia</taxon>
        <taxon>Flavobacteriales</taxon>
        <taxon>Flavobacteriaceae</taxon>
        <taxon>Capnocytophaga</taxon>
    </lineage>
</organism>
<proteinExistence type="predicted"/>
<protein>
    <submittedName>
        <fullName evidence="2">Uncharacterized protein</fullName>
    </submittedName>
</protein>
<gene>
    <name evidence="2" type="ORF">CGC59_05610</name>
</gene>
<dbReference type="RefSeq" id="WP_095901159.1">
    <property type="nucleotide sequence ID" value="NZ_CP022383.1"/>
</dbReference>
<keyword evidence="1" id="KW-0732">Signal</keyword>
<accession>A0A250F5E9</accession>
<name>A0A250F5E9_CAPSP</name>
<dbReference type="EMBL" id="CP022383">
    <property type="protein sequence ID" value="ATA79196.1"/>
    <property type="molecule type" value="Genomic_DNA"/>
</dbReference>
<feature type="chain" id="PRO_5012399986" evidence="1">
    <location>
        <begin position="21"/>
        <end position="484"/>
    </location>
</feature>
<dbReference type="AlphaFoldDB" id="A0A250F5E9"/>
<feature type="signal peptide" evidence="1">
    <location>
        <begin position="1"/>
        <end position="20"/>
    </location>
</feature>